<dbReference type="PROSITE" id="PS00170">
    <property type="entry name" value="CSA_PPIASE_1"/>
    <property type="match status" value="1"/>
</dbReference>
<dbReference type="PRINTS" id="PR00153">
    <property type="entry name" value="CSAPPISMRASE"/>
</dbReference>
<evidence type="ECO:0000313" key="8">
    <source>
        <dbReference type="Proteomes" id="UP000198611"/>
    </source>
</evidence>
<keyword evidence="4 5" id="KW-0413">Isomerase</keyword>
<dbReference type="OrthoDB" id="9807797at2"/>
<dbReference type="PANTHER" id="PTHR43246">
    <property type="entry name" value="PEPTIDYL-PROLYL CIS-TRANS ISOMERASE CYP38, CHLOROPLASTIC"/>
    <property type="match status" value="1"/>
</dbReference>
<comment type="catalytic activity">
    <reaction evidence="5">
        <text>[protein]-peptidylproline (omega=180) = [protein]-peptidylproline (omega=0)</text>
        <dbReference type="Rhea" id="RHEA:16237"/>
        <dbReference type="Rhea" id="RHEA-COMP:10747"/>
        <dbReference type="Rhea" id="RHEA-COMP:10748"/>
        <dbReference type="ChEBI" id="CHEBI:83833"/>
        <dbReference type="ChEBI" id="CHEBI:83834"/>
        <dbReference type="EC" id="5.2.1.8"/>
    </reaction>
</comment>
<evidence type="ECO:0000256" key="5">
    <source>
        <dbReference type="RuleBase" id="RU363019"/>
    </source>
</evidence>
<evidence type="ECO:0000256" key="2">
    <source>
        <dbReference type="ARBA" id="ARBA00007365"/>
    </source>
</evidence>
<dbReference type="STRING" id="1123397.SAMN05660831_00650"/>
<evidence type="ECO:0000256" key="1">
    <source>
        <dbReference type="ARBA" id="ARBA00002388"/>
    </source>
</evidence>
<dbReference type="InterPro" id="IPR024936">
    <property type="entry name" value="Cyclophilin-type_PPIase"/>
</dbReference>
<dbReference type="InterPro" id="IPR002130">
    <property type="entry name" value="Cyclophilin-type_PPIase_dom"/>
</dbReference>
<comment type="function">
    <text evidence="1 5">PPIases accelerate the folding of proteins. It catalyzes the cis-trans isomerization of proline imidic peptide bonds in oligopeptides.</text>
</comment>
<name>A0A1I1PE01_9GAMM</name>
<dbReference type="GO" id="GO:0003755">
    <property type="term" value="F:peptidyl-prolyl cis-trans isomerase activity"/>
    <property type="evidence" value="ECO:0007669"/>
    <property type="project" value="UniProtKB-UniRule"/>
</dbReference>
<evidence type="ECO:0000256" key="3">
    <source>
        <dbReference type="ARBA" id="ARBA00023110"/>
    </source>
</evidence>
<dbReference type="InterPro" id="IPR044665">
    <property type="entry name" value="E_coli_cyclophilin_A-like"/>
</dbReference>
<dbReference type="InterPro" id="IPR029000">
    <property type="entry name" value="Cyclophilin-like_dom_sf"/>
</dbReference>
<dbReference type="EC" id="5.2.1.8" evidence="5"/>
<dbReference type="InterPro" id="IPR020892">
    <property type="entry name" value="Cyclophilin-type_PPIase_CS"/>
</dbReference>
<dbReference type="EMBL" id="FOMJ01000001">
    <property type="protein sequence ID" value="SFD05828.1"/>
    <property type="molecule type" value="Genomic_DNA"/>
</dbReference>
<organism evidence="7 8">
    <name type="scientific">Thiohalospira halophila DSM 15071</name>
    <dbReference type="NCBI Taxonomy" id="1123397"/>
    <lineage>
        <taxon>Bacteria</taxon>
        <taxon>Pseudomonadati</taxon>
        <taxon>Pseudomonadota</taxon>
        <taxon>Gammaproteobacteria</taxon>
        <taxon>Thiohalospirales</taxon>
        <taxon>Thiohalospiraceae</taxon>
        <taxon>Thiohalospira</taxon>
    </lineage>
</organism>
<dbReference type="PROSITE" id="PS50072">
    <property type="entry name" value="CSA_PPIASE_2"/>
    <property type="match status" value="1"/>
</dbReference>
<gene>
    <name evidence="7" type="ORF">SAMN05660831_00650</name>
</gene>
<reference evidence="7 8" key="1">
    <citation type="submission" date="2016-10" db="EMBL/GenBank/DDBJ databases">
        <authorList>
            <person name="de Groot N.N."/>
        </authorList>
    </citation>
    <scope>NUCLEOTIDE SEQUENCE [LARGE SCALE GENOMIC DNA]</scope>
    <source>
        <strain evidence="7 8">HL3</strain>
    </source>
</reference>
<accession>A0A1I1PE01</accession>
<evidence type="ECO:0000259" key="6">
    <source>
        <dbReference type="PROSITE" id="PS50072"/>
    </source>
</evidence>
<dbReference type="PIRSF" id="PIRSF001467">
    <property type="entry name" value="Peptidylpro_ismrse"/>
    <property type="match status" value="1"/>
</dbReference>
<dbReference type="SUPFAM" id="SSF50891">
    <property type="entry name" value="Cyclophilin-like"/>
    <property type="match status" value="1"/>
</dbReference>
<keyword evidence="8" id="KW-1185">Reference proteome</keyword>
<proteinExistence type="inferred from homology"/>
<sequence>MTRVTFETSHGHFIADLDDDAVPRTVTNFLNYVREGAYRGNLFHRVIEGFVVQGGGFDARMQEQPVHGPIVNEAANARSNTRGTLAMARTRDPHSASRQFFVNVADNDFLDHRSATDAGYGYCAFGEVVEGMETVDAIAALPTTVVEGHTDVPREPVTIERVIIHDDPATP</sequence>
<feature type="domain" description="PPIase cyclophilin-type" evidence="6">
    <location>
        <begin position="1"/>
        <end position="164"/>
    </location>
</feature>
<dbReference type="Gene3D" id="2.40.100.10">
    <property type="entry name" value="Cyclophilin-like"/>
    <property type="match status" value="1"/>
</dbReference>
<protein>
    <recommendedName>
        <fullName evidence="5">Peptidyl-prolyl cis-trans isomerase</fullName>
        <shortName evidence="5">PPIase</shortName>
        <ecNumber evidence="5">5.2.1.8</ecNumber>
    </recommendedName>
</protein>
<dbReference type="Pfam" id="PF00160">
    <property type="entry name" value="Pro_isomerase"/>
    <property type="match status" value="1"/>
</dbReference>
<keyword evidence="3 5" id="KW-0697">Rotamase</keyword>
<dbReference type="Proteomes" id="UP000198611">
    <property type="component" value="Unassembled WGS sequence"/>
</dbReference>
<dbReference type="RefSeq" id="WP_093427283.1">
    <property type="nucleotide sequence ID" value="NZ_FOMJ01000001.1"/>
</dbReference>
<dbReference type="AlphaFoldDB" id="A0A1I1PE01"/>
<comment type="similarity">
    <text evidence="2 5">Belongs to the cyclophilin-type PPIase family.</text>
</comment>
<dbReference type="GO" id="GO:0006457">
    <property type="term" value="P:protein folding"/>
    <property type="evidence" value="ECO:0007669"/>
    <property type="project" value="InterPro"/>
</dbReference>
<evidence type="ECO:0000256" key="4">
    <source>
        <dbReference type="ARBA" id="ARBA00023235"/>
    </source>
</evidence>
<evidence type="ECO:0000313" key="7">
    <source>
        <dbReference type="EMBL" id="SFD05828.1"/>
    </source>
</evidence>